<keyword evidence="4" id="KW-1185">Reference proteome</keyword>
<evidence type="ECO:0000259" key="1">
    <source>
        <dbReference type="Pfam" id="PF01408"/>
    </source>
</evidence>
<dbReference type="GO" id="GO:0000166">
    <property type="term" value="F:nucleotide binding"/>
    <property type="evidence" value="ECO:0007669"/>
    <property type="project" value="InterPro"/>
</dbReference>
<evidence type="ECO:0000313" key="4">
    <source>
        <dbReference type="Proteomes" id="UP000093695"/>
    </source>
</evidence>
<dbReference type="STRING" id="31958.SD37_16805"/>
<dbReference type="InterPro" id="IPR055170">
    <property type="entry name" value="GFO_IDH_MocA-like_dom"/>
</dbReference>
<dbReference type="RefSeq" id="WP_065912855.1">
    <property type="nucleotide sequence ID" value="NZ_CP016174.1"/>
</dbReference>
<dbReference type="Proteomes" id="UP000093695">
    <property type="component" value="Chromosome"/>
</dbReference>
<organism evidence="3 4">
    <name type="scientific">Amycolatopsis orientalis</name>
    <name type="common">Nocardia orientalis</name>
    <dbReference type="NCBI Taxonomy" id="31958"/>
    <lineage>
        <taxon>Bacteria</taxon>
        <taxon>Bacillati</taxon>
        <taxon>Actinomycetota</taxon>
        <taxon>Actinomycetes</taxon>
        <taxon>Pseudonocardiales</taxon>
        <taxon>Pseudonocardiaceae</taxon>
        <taxon>Amycolatopsis</taxon>
    </lineage>
</organism>
<dbReference type="Gene3D" id="3.30.360.10">
    <property type="entry name" value="Dihydrodipicolinate Reductase, domain 2"/>
    <property type="match status" value="1"/>
</dbReference>
<gene>
    <name evidence="3" type="ORF">SD37_16805</name>
</gene>
<dbReference type="InterPro" id="IPR036291">
    <property type="entry name" value="NAD(P)-bd_dom_sf"/>
</dbReference>
<protein>
    <submittedName>
        <fullName evidence="3">Uncharacterized protein</fullName>
    </submittedName>
</protein>
<name>A0A193BY34_AMYOR</name>
<dbReference type="Gene3D" id="3.40.50.720">
    <property type="entry name" value="NAD(P)-binding Rossmann-like Domain"/>
    <property type="match status" value="1"/>
</dbReference>
<dbReference type="PANTHER" id="PTHR43708:SF1">
    <property type="entry name" value="GALACTOSE_LACTOSE METABOLISM REGULATORY PROTEIN GAL80"/>
    <property type="match status" value="1"/>
</dbReference>
<dbReference type="InterPro" id="IPR051317">
    <property type="entry name" value="Gfo/Idh/MocA_oxidoreduct"/>
</dbReference>
<dbReference type="SUPFAM" id="SSF55347">
    <property type="entry name" value="Glyceraldehyde-3-phosphate dehydrogenase-like, C-terminal domain"/>
    <property type="match status" value="1"/>
</dbReference>
<feature type="domain" description="Gfo/Idh/MocA-like oxidoreductase N-terminal" evidence="1">
    <location>
        <begin position="3"/>
        <end position="110"/>
    </location>
</feature>
<reference evidence="3 4" key="1">
    <citation type="journal article" date="2015" name="Genome Announc.">
        <title>Draft Genome Sequence of Norvancomycin-Producing Strain Amycolatopsis orientalis CPCC200066.</title>
        <authorList>
            <person name="Lei X."/>
            <person name="Yuan F."/>
            <person name="Shi Y."/>
            <person name="Li X."/>
            <person name="Wang L."/>
            <person name="Hong B."/>
        </authorList>
    </citation>
    <scope>NUCLEOTIDE SEQUENCE [LARGE SCALE GENOMIC DNA]</scope>
    <source>
        <strain evidence="3 4">B-37</strain>
    </source>
</reference>
<dbReference type="SUPFAM" id="SSF51735">
    <property type="entry name" value="NAD(P)-binding Rossmann-fold domains"/>
    <property type="match status" value="1"/>
</dbReference>
<proteinExistence type="predicted"/>
<evidence type="ECO:0000313" key="3">
    <source>
        <dbReference type="EMBL" id="ANN17137.1"/>
    </source>
</evidence>
<accession>A0A193BY34</accession>
<dbReference type="Pfam" id="PF01408">
    <property type="entry name" value="GFO_IDH_MocA"/>
    <property type="match status" value="1"/>
</dbReference>
<dbReference type="KEGG" id="aori:SD37_16805"/>
<sequence>MRIRVGLLGYGWGNRTVWAPRLQAHPRTTVAAVYDPAAPPGTGRLCGSLGEFFANGLDLVVVGTPNRTHVELACAALDRRIPVVVEKPLCLGEDELQMLSARARERETGVLVSRCAIRRPDVRRLAASLPAGPLSVEASWLRADGTPRPGSWFTSRAEAGGGALLDLGWHLADAALGLLGYPRPVAVEAELTGAGTTPPPAAGWRADPVSGPGVVDVELDGTLRARFEGGSELVLRAAWRSESTVDATRLAVAQGDRGWELTTTFGFSPNRVTGPELVLSTVEGVERIPVPHEIGAEYDAQLAAMVDFADARLDWAAELEETAAVVALLDAAYRAADRPLAAVR</sequence>
<feature type="domain" description="GFO/IDH/MocA-like oxidoreductase" evidence="2">
    <location>
        <begin position="134"/>
        <end position="244"/>
    </location>
</feature>
<dbReference type="PANTHER" id="PTHR43708">
    <property type="entry name" value="CONSERVED EXPRESSED OXIDOREDUCTASE (EUROFUNG)"/>
    <property type="match status" value="1"/>
</dbReference>
<dbReference type="EMBL" id="CP016174">
    <property type="protein sequence ID" value="ANN17137.1"/>
    <property type="molecule type" value="Genomic_DNA"/>
</dbReference>
<dbReference type="AlphaFoldDB" id="A0A193BY34"/>
<dbReference type="Pfam" id="PF22725">
    <property type="entry name" value="GFO_IDH_MocA_C3"/>
    <property type="match status" value="1"/>
</dbReference>
<evidence type="ECO:0000259" key="2">
    <source>
        <dbReference type="Pfam" id="PF22725"/>
    </source>
</evidence>
<dbReference type="InterPro" id="IPR000683">
    <property type="entry name" value="Gfo/Idh/MocA-like_OxRdtase_N"/>
</dbReference>